<sequence>MRAAWVRGGRRSACSLRKHPHPLPCPSLPPLDVPVPPCGPSEDGAPGAPRLPVCLLEEGRKPPWPAGCTNLLTLDAGLSNFGMEMCLYKTPKRLLQSSFRSPVFSSPCNDTDGQQEIFWDPNSPTTCQLDERRNKQLDRRCSVAISDIVNRIAPQGEKPTTDSLLDMWIGEGAIPCTPGITKIKSRTRTNYVKFKAQSSEEELIKLAKQFDKNMVELDIRQERDNETHDFVQTVSEAKTLNNYKDDAQIQALQSLSDEVPEANIVVTVKGNSTISEEEQYKDNIHPNFDPNAEAALTALFDGSTQKCSGQLSQGLSSASFTTSHNIHGKNNTLKEEIDNSTETVVTEKCMNKISCQQNLTPVMVSAASDSLVMAKSSVTSSIAKSEIKPGEIDIDFDDDDDWESMLTDDSFVMQISQAPELLTTDTSQSTIQKDTCLLTASKSGKTKVGINGDLTFGKSLSKNLQDLPSESNNNNFPDAAKALFPSKPNNESMQLVPTENEVEYERNFGKTSFPTKIPGYPELSVATNIQKTKEIIYPRFGSNMKVSAKESAFVTRHTNIQIQTGQDGKNPSNCYQSFNVSAKRNPNDPTRMSNETNFCNLNQKDAPKQCSSFDDWNDPKLASEVIKACHELERSWDADDDDDLLYQACDHVEKLTQQQDLKKDSQGSENKQKVNYNSCLGMETNSVTSEKGHQSLQYKHLNTDNISAHGTSLREVIQTCKENTNYGSSANSTGTKNLSKAYKYPHYQNSNQHVSWNNCNVPAGVNKSSVLTGNLRLGISSGHTCTDNPSRNLQTQNLSHSVETTQTLYHVNKTSTPTSADDSFTKIRNPQILPHLSHNSIPSGSISDTKILQHSEKNKTHFVNSLFGEAVPQQILKREFSESCKLPTKGEEEKNRKYSPEEIQRKRQEALIRRMSKARTSFVNAART</sequence>
<dbReference type="Proteomes" id="UP000515140">
    <property type="component" value="Unplaced"/>
</dbReference>
<dbReference type="PANTHER" id="PTHR16434">
    <property type="entry name" value="EWING'S TUMOR-ASSOCIATED ANTIGEN 1 ETAA1"/>
    <property type="match status" value="1"/>
</dbReference>
<protein>
    <submittedName>
        <fullName evidence="2">Ewing's tumor-associated antigen 1 isoform X1</fullName>
    </submittedName>
</protein>
<dbReference type="InParanoid" id="A0A6P5K6L5"/>
<dbReference type="GO" id="GO:0043539">
    <property type="term" value="F:protein serine/threonine kinase activator activity"/>
    <property type="evidence" value="ECO:0007669"/>
    <property type="project" value="TreeGrafter"/>
</dbReference>
<dbReference type="FunCoup" id="A0A6P5K6L5">
    <property type="interactions" value="2266"/>
</dbReference>
<proteinExistence type="predicted"/>
<dbReference type="GO" id="GO:0006974">
    <property type="term" value="P:DNA damage response"/>
    <property type="evidence" value="ECO:0007669"/>
    <property type="project" value="TreeGrafter"/>
</dbReference>
<reference evidence="2" key="1">
    <citation type="submission" date="2025-08" db="UniProtKB">
        <authorList>
            <consortium name="RefSeq"/>
        </authorList>
    </citation>
    <scope>IDENTIFICATION</scope>
    <source>
        <tissue evidence="2">Spleen</tissue>
    </source>
</reference>
<dbReference type="GO" id="GO:2000001">
    <property type="term" value="P:regulation of DNA damage checkpoint"/>
    <property type="evidence" value="ECO:0007669"/>
    <property type="project" value="TreeGrafter"/>
</dbReference>
<evidence type="ECO:0000313" key="2">
    <source>
        <dbReference type="RefSeq" id="XP_020841073.1"/>
    </source>
</evidence>
<dbReference type="GO" id="GO:0031297">
    <property type="term" value="P:replication fork processing"/>
    <property type="evidence" value="ECO:0007669"/>
    <property type="project" value="TreeGrafter"/>
</dbReference>
<dbReference type="GeneID" id="110207669"/>
<name>A0A6P5K6L5_PHACI</name>
<evidence type="ECO:0000313" key="1">
    <source>
        <dbReference type="Proteomes" id="UP000515140"/>
    </source>
</evidence>
<organism evidence="1 2">
    <name type="scientific">Phascolarctos cinereus</name>
    <name type="common">Koala</name>
    <dbReference type="NCBI Taxonomy" id="38626"/>
    <lineage>
        <taxon>Eukaryota</taxon>
        <taxon>Metazoa</taxon>
        <taxon>Chordata</taxon>
        <taxon>Craniata</taxon>
        <taxon>Vertebrata</taxon>
        <taxon>Euteleostomi</taxon>
        <taxon>Mammalia</taxon>
        <taxon>Metatheria</taxon>
        <taxon>Diprotodontia</taxon>
        <taxon>Phascolarctidae</taxon>
        <taxon>Phascolarctos</taxon>
    </lineage>
</organism>
<dbReference type="CTD" id="54465"/>
<dbReference type="RefSeq" id="XP_020841073.1">
    <property type="nucleotide sequence ID" value="XM_020985414.1"/>
</dbReference>
<dbReference type="PANTHER" id="PTHR16434:SF2">
    <property type="entry name" value="EWING'S TUMOR-ASSOCIATED ANTIGEN 1"/>
    <property type="match status" value="1"/>
</dbReference>
<dbReference type="GO" id="GO:0043596">
    <property type="term" value="C:nuclear replication fork"/>
    <property type="evidence" value="ECO:0007669"/>
    <property type="project" value="TreeGrafter"/>
</dbReference>
<dbReference type="KEGG" id="pcw:110207669"/>
<gene>
    <name evidence="2" type="primary">ETAA1</name>
</gene>
<dbReference type="InterPro" id="IPR029406">
    <property type="entry name" value="ETAA1"/>
</dbReference>
<accession>A0A6P5K6L5</accession>
<keyword evidence="1" id="KW-1185">Reference proteome</keyword>
<dbReference type="Pfam" id="PF15350">
    <property type="entry name" value="ETAA1"/>
    <property type="match status" value="1"/>
</dbReference>
<dbReference type="AlphaFoldDB" id="A0A6P5K6L5"/>